<dbReference type="InterPro" id="IPR052718">
    <property type="entry name" value="NmrA-type_oxidoreductase"/>
</dbReference>
<dbReference type="PANTHER" id="PTHR47129:SF1">
    <property type="entry name" value="NMRA-LIKE DOMAIN-CONTAINING PROTEIN"/>
    <property type="match status" value="1"/>
</dbReference>
<sequence>MLNIGIFPASGGLGSSTYTHLLNHVPNDKVTLIARFPEKIPGTYVQNGARVRKASYESDPQELEAAFADIEVLFLISYPSHVRDYRVKRDELGEATAKLIERYAADPAAFEFVNAKVLLTGNKPWTLAETVRCLGEALGKEVRIREVSVEEYARQTQVEGRFGSAAVAESWATAWEAIRAGETAVVTRTLAEILGRTPEDFDQTIKQLLSQQRD</sequence>
<dbReference type="Gene3D" id="3.40.50.720">
    <property type="entry name" value="NAD(P)-binding Rossmann-like Domain"/>
    <property type="match status" value="1"/>
</dbReference>
<dbReference type="InterPro" id="IPR036291">
    <property type="entry name" value="NAD(P)-bd_dom_sf"/>
</dbReference>
<dbReference type="OrthoDB" id="419598at2759"/>
<dbReference type="SUPFAM" id="SSF51735">
    <property type="entry name" value="NAD(P)-binding Rossmann-fold domains"/>
    <property type="match status" value="1"/>
</dbReference>
<keyword evidence="2" id="KW-1185">Reference proteome</keyword>
<protein>
    <recommendedName>
        <fullName evidence="3">NAD(P)-binding domain-containing protein</fullName>
    </recommendedName>
</protein>
<name>A0A9P1MAN5_9PEZI</name>
<comment type="caution">
    <text evidence="1">The sequence shown here is derived from an EMBL/GenBank/DDBJ whole genome shotgun (WGS) entry which is preliminary data.</text>
</comment>
<dbReference type="Proteomes" id="UP000838763">
    <property type="component" value="Unassembled WGS sequence"/>
</dbReference>
<reference evidence="1" key="1">
    <citation type="submission" date="2022-11" db="EMBL/GenBank/DDBJ databases">
        <authorList>
            <person name="Scott C."/>
            <person name="Bruce N."/>
        </authorList>
    </citation>
    <scope>NUCLEOTIDE SEQUENCE</scope>
</reference>
<dbReference type="PANTHER" id="PTHR47129">
    <property type="entry name" value="QUINONE OXIDOREDUCTASE 2"/>
    <property type="match status" value="1"/>
</dbReference>
<evidence type="ECO:0008006" key="3">
    <source>
        <dbReference type="Google" id="ProtNLM"/>
    </source>
</evidence>
<gene>
    <name evidence="1" type="ORF">PPNO1_LOCUS3618</name>
</gene>
<evidence type="ECO:0000313" key="1">
    <source>
        <dbReference type="EMBL" id="CAI4213874.1"/>
    </source>
</evidence>
<dbReference type="Gene3D" id="3.90.25.10">
    <property type="entry name" value="UDP-galactose 4-epimerase, domain 1"/>
    <property type="match status" value="1"/>
</dbReference>
<dbReference type="EMBL" id="CALLCH030000009">
    <property type="protein sequence ID" value="CAI4213874.1"/>
    <property type="molecule type" value="Genomic_DNA"/>
</dbReference>
<proteinExistence type="predicted"/>
<dbReference type="AlphaFoldDB" id="A0A9P1MAN5"/>
<evidence type="ECO:0000313" key="2">
    <source>
        <dbReference type="Proteomes" id="UP000838763"/>
    </source>
</evidence>
<accession>A0A9P1MAN5</accession>
<organism evidence="1 2">
    <name type="scientific">Parascedosporium putredinis</name>
    <dbReference type="NCBI Taxonomy" id="1442378"/>
    <lineage>
        <taxon>Eukaryota</taxon>
        <taxon>Fungi</taxon>
        <taxon>Dikarya</taxon>
        <taxon>Ascomycota</taxon>
        <taxon>Pezizomycotina</taxon>
        <taxon>Sordariomycetes</taxon>
        <taxon>Hypocreomycetidae</taxon>
        <taxon>Microascales</taxon>
        <taxon>Microascaceae</taxon>
        <taxon>Parascedosporium</taxon>
    </lineage>
</organism>